<evidence type="ECO:0000313" key="6">
    <source>
        <dbReference type="EMBL" id="SNS65930.1"/>
    </source>
</evidence>
<dbReference type="Gene3D" id="3.40.640.10">
    <property type="entry name" value="Type I PLP-dependent aspartate aminotransferase-like (Major domain)"/>
    <property type="match status" value="1"/>
</dbReference>
<keyword evidence="4" id="KW-0663">Pyridoxal phosphate</keyword>
<dbReference type="Pfam" id="PF00155">
    <property type="entry name" value="Aminotran_1_2"/>
    <property type="match status" value="1"/>
</dbReference>
<dbReference type="AlphaFoldDB" id="A0A239G9Z9"/>
<evidence type="ECO:0000256" key="1">
    <source>
        <dbReference type="ARBA" id="ARBA00001933"/>
    </source>
</evidence>
<evidence type="ECO:0000256" key="2">
    <source>
        <dbReference type="ARBA" id="ARBA00022576"/>
    </source>
</evidence>
<dbReference type="SUPFAM" id="SSF53383">
    <property type="entry name" value="PLP-dependent transferases"/>
    <property type="match status" value="1"/>
</dbReference>
<dbReference type="PANTHER" id="PTHR42790">
    <property type="entry name" value="AMINOTRANSFERASE"/>
    <property type="match status" value="1"/>
</dbReference>
<dbReference type="GO" id="GO:1901605">
    <property type="term" value="P:alpha-amino acid metabolic process"/>
    <property type="evidence" value="ECO:0007669"/>
    <property type="project" value="TreeGrafter"/>
</dbReference>
<dbReference type="Proteomes" id="UP000198327">
    <property type="component" value="Unassembled WGS sequence"/>
</dbReference>
<dbReference type="Gene3D" id="3.90.1150.10">
    <property type="entry name" value="Aspartate Aminotransferase, domain 1"/>
    <property type="match status" value="1"/>
</dbReference>
<dbReference type="InterPro" id="IPR015421">
    <property type="entry name" value="PyrdxlP-dep_Trfase_major"/>
</dbReference>
<dbReference type="GO" id="GO:0030170">
    <property type="term" value="F:pyridoxal phosphate binding"/>
    <property type="evidence" value="ECO:0007669"/>
    <property type="project" value="InterPro"/>
</dbReference>
<evidence type="ECO:0000256" key="4">
    <source>
        <dbReference type="ARBA" id="ARBA00022898"/>
    </source>
</evidence>
<keyword evidence="3" id="KW-0808">Transferase</keyword>
<dbReference type="InterPro" id="IPR015422">
    <property type="entry name" value="PyrdxlP-dep_Trfase_small"/>
</dbReference>
<name>A0A239G9Z9_9NOCA</name>
<accession>A0A239G9Z9</accession>
<evidence type="ECO:0000256" key="3">
    <source>
        <dbReference type="ARBA" id="ARBA00022679"/>
    </source>
</evidence>
<evidence type="ECO:0000259" key="5">
    <source>
        <dbReference type="Pfam" id="PF00155"/>
    </source>
</evidence>
<dbReference type="RefSeq" id="WP_176444203.1">
    <property type="nucleotide sequence ID" value="NZ_FZOW01000004.1"/>
</dbReference>
<keyword evidence="2" id="KW-0032">Aminotransferase</keyword>
<dbReference type="PANTHER" id="PTHR42790:SF19">
    <property type="entry name" value="KYNURENINE_ALPHA-AMINOADIPATE AMINOTRANSFERASE, MITOCHONDRIAL"/>
    <property type="match status" value="1"/>
</dbReference>
<sequence>MTQTLGTDLHSLLSHRGTDRQLAGGFGPPATGLAENTIRLLGGVPADEALPTAELAEAFKEALTEPAALHYSVLPGIAPLREWIGAREGVDDGRILVTNGALHALNLIFDAVLEPGDVVAVESPTFPLALREASYYGATFLPVRTSENGLDLDGFEEQLRAGARPKLFYVIPDFQNPTGSTLSAEARTRLVGLAEQYGFLIVSDNPYKELRFGGTAVDDFDLGSDNVIRANTFSKTLGPGLRLGWIAAPQWLIPALTRIRSTQDQHTSLVTQTAVARLLRSEGTFDRIVAGGQKLYRERSSILVDRLESALPGQLQIVRPEGGIFLWLRATDPAVDLADVQTRARGLGVDFSLGRYFDPTGPVGYLGSARLGFSNQTVENLVAGANRFAEAFTQAT</sequence>
<proteinExistence type="predicted"/>
<dbReference type="InterPro" id="IPR004839">
    <property type="entry name" value="Aminotransferase_I/II_large"/>
</dbReference>
<organism evidence="6 7">
    <name type="scientific">Rhodococcoides kyotonense</name>
    <dbReference type="NCBI Taxonomy" id="398843"/>
    <lineage>
        <taxon>Bacteria</taxon>
        <taxon>Bacillati</taxon>
        <taxon>Actinomycetota</taxon>
        <taxon>Actinomycetes</taxon>
        <taxon>Mycobacteriales</taxon>
        <taxon>Nocardiaceae</taxon>
        <taxon>Rhodococcoides</taxon>
    </lineage>
</organism>
<reference evidence="7" key="1">
    <citation type="submission" date="2017-06" db="EMBL/GenBank/DDBJ databases">
        <authorList>
            <person name="Varghese N."/>
            <person name="Submissions S."/>
        </authorList>
    </citation>
    <scope>NUCLEOTIDE SEQUENCE [LARGE SCALE GENOMIC DNA]</scope>
    <source>
        <strain evidence="7">JCM 23211</strain>
    </source>
</reference>
<comment type="cofactor">
    <cofactor evidence="1">
        <name>pyridoxal 5'-phosphate</name>
        <dbReference type="ChEBI" id="CHEBI:597326"/>
    </cofactor>
</comment>
<dbReference type="InterPro" id="IPR015424">
    <property type="entry name" value="PyrdxlP-dep_Trfase"/>
</dbReference>
<evidence type="ECO:0000313" key="7">
    <source>
        <dbReference type="Proteomes" id="UP000198327"/>
    </source>
</evidence>
<dbReference type="InterPro" id="IPR050859">
    <property type="entry name" value="Class-I_PLP-dep_aminotransf"/>
</dbReference>
<protein>
    <submittedName>
        <fullName evidence="6">2-aminoadipate transaminase</fullName>
    </submittedName>
</protein>
<dbReference type="CDD" id="cd00609">
    <property type="entry name" value="AAT_like"/>
    <property type="match status" value="1"/>
</dbReference>
<feature type="domain" description="Aminotransferase class I/classII large" evidence="5">
    <location>
        <begin position="49"/>
        <end position="335"/>
    </location>
</feature>
<dbReference type="EMBL" id="FZOW01000004">
    <property type="protein sequence ID" value="SNS65930.1"/>
    <property type="molecule type" value="Genomic_DNA"/>
</dbReference>
<keyword evidence="7" id="KW-1185">Reference proteome</keyword>
<gene>
    <name evidence="6" type="ORF">SAMN05421642_104131</name>
</gene>
<dbReference type="GO" id="GO:0008483">
    <property type="term" value="F:transaminase activity"/>
    <property type="evidence" value="ECO:0007669"/>
    <property type="project" value="UniProtKB-KW"/>
</dbReference>